<dbReference type="SUPFAM" id="SSF52507">
    <property type="entry name" value="Homo-oligomeric flavin-containing Cys decarboxylases, HFCD"/>
    <property type="match status" value="1"/>
</dbReference>
<comment type="pathway">
    <text evidence="3 4">Cofactor biosynthesis; coenzyme A biosynthesis; CoA from (R)-pantothenate: step 2/5.</text>
</comment>
<comment type="caution">
    <text evidence="3">Lacks conserved residue(s) required for the propagation of feature annotation.</text>
</comment>
<protein>
    <recommendedName>
        <fullName evidence="3">Coenzyme A biosynthesis bifunctional protein CoaBC</fullName>
    </recommendedName>
    <alternativeName>
        <fullName evidence="3">DNA/pantothenate metabolism flavoprotein</fullName>
    </alternativeName>
    <alternativeName>
        <fullName evidence="3">Phosphopantothenoylcysteine synthetase/decarboxylase</fullName>
        <shortName evidence="3">PPCS-PPCDC</shortName>
    </alternativeName>
    <domain>
        <recommendedName>
            <fullName evidence="3">Phosphopantothenoylcysteine decarboxylase</fullName>
            <shortName evidence="3">PPC decarboxylase</shortName>
            <shortName evidence="3">PPC-DC</shortName>
            <ecNumber evidence="3">4.1.1.36</ecNumber>
        </recommendedName>
        <alternativeName>
            <fullName evidence="3">CoaC</fullName>
        </alternativeName>
    </domain>
    <domain>
        <recommendedName>
            <fullName evidence="3">Phosphopantothenate--cysteine ligase</fullName>
            <ecNumber evidence="3">6.3.2.5</ecNumber>
        </recommendedName>
        <alternativeName>
            <fullName evidence="3">CoaB</fullName>
        </alternativeName>
        <alternativeName>
            <fullName evidence="3">Phosphopantothenoylcysteine synthetase</fullName>
            <shortName evidence="3">PPC synthetase</shortName>
            <shortName evidence="3">PPC-S</shortName>
        </alternativeName>
    </domain>
</protein>
<keyword evidence="8" id="KW-1185">Reference proteome</keyword>
<feature type="binding site" evidence="3">
    <location>
        <position position="324"/>
    </location>
    <ligand>
        <name>CTP</name>
        <dbReference type="ChEBI" id="CHEBI:37563"/>
    </ligand>
</feature>
<keyword evidence="2 3" id="KW-0456">Lyase</keyword>
<dbReference type="GO" id="GO:0010181">
    <property type="term" value="F:FMN binding"/>
    <property type="evidence" value="ECO:0007669"/>
    <property type="project" value="UniProtKB-UniRule"/>
</dbReference>
<comment type="cofactor">
    <cofactor evidence="3">
        <name>FMN</name>
        <dbReference type="ChEBI" id="CHEBI:58210"/>
    </cofactor>
    <text evidence="3">Binds 1 FMN per subunit.</text>
</comment>
<dbReference type="GO" id="GO:0071513">
    <property type="term" value="C:phosphopantothenoylcysteine decarboxylase complex"/>
    <property type="evidence" value="ECO:0007669"/>
    <property type="project" value="TreeGrafter"/>
</dbReference>
<dbReference type="Gene3D" id="3.40.50.1950">
    <property type="entry name" value="Flavin prenyltransferase-like"/>
    <property type="match status" value="1"/>
</dbReference>
<accession>A0A840QL91</accession>
<evidence type="ECO:0000256" key="2">
    <source>
        <dbReference type="ARBA" id="ARBA00023239"/>
    </source>
</evidence>
<evidence type="ECO:0000313" key="8">
    <source>
        <dbReference type="Proteomes" id="UP000551878"/>
    </source>
</evidence>
<keyword evidence="3 4" id="KW-0436">Ligase</keyword>
<keyword evidence="3 4" id="KW-0288">FMN</keyword>
<feature type="binding site" evidence="3">
    <location>
        <position position="338"/>
    </location>
    <ligand>
        <name>CTP</name>
        <dbReference type="ChEBI" id="CHEBI:37563"/>
    </ligand>
</feature>
<evidence type="ECO:0000259" key="5">
    <source>
        <dbReference type="Pfam" id="PF02441"/>
    </source>
</evidence>
<feature type="domain" description="Flavoprotein" evidence="5">
    <location>
        <begin position="5"/>
        <end position="177"/>
    </location>
</feature>
<comment type="function">
    <text evidence="3">Catalyzes two sequential steps in the biosynthesis of coenzyme A. In the first step cysteine is conjugated to 4'-phosphopantothenate to form 4-phosphopantothenoylcysteine. In the second step the latter compound is decarboxylated to form 4'-phosphopantotheine.</text>
</comment>
<dbReference type="Pfam" id="PF04127">
    <property type="entry name" value="DFP"/>
    <property type="match status" value="1"/>
</dbReference>
<dbReference type="InterPro" id="IPR035929">
    <property type="entry name" value="CoaB-like_sf"/>
</dbReference>
<dbReference type="PANTHER" id="PTHR14359:SF6">
    <property type="entry name" value="PHOSPHOPANTOTHENOYLCYSTEINE DECARBOXYLASE"/>
    <property type="match status" value="1"/>
</dbReference>
<dbReference type="InterPro" id="IPR003382">
    <property type="entry name" value="Flavoprotein"/>
</dbReference>
<proteinExistence type="inferred from homology"/>
<gene>
    <name evidence="3" type="primary">coaBC</name>
    <name evidence="7" type="ORF">HNQ41_000273</name>
</gene>
<dbReference type="Gene3D" id="3.40.50.10300">
    <property type="entry name" value="CoaB-like"/>
    <property type="match status" value="1"/>
</dbReference>
<comment type="function">
    <text evidence="4">Catalyzes two steps in the biosynthesis of coenzyme A. In the first step cysteine is conjugated to 4'-phosphopantothenate to form 4-phosphopantothenoylcysteine, in the latter compound is decarboxylated to form 4'-phosphopantotheine.</text>
</comment>
<feature type="domain" description="DNA/pantothenate metabolism flavoprotein C-terminal" evidence="6">
    <location>
        <begin position="188"/>
        <end position="396"/>
    </location>
</feature>
<evidence type="ECO:0000259" key="6">
    <source>
        <dbReference type="Pfam" id="PF04127"/>
    </source>
</evidence>
<comment type="pathway">
    <text evidence="3 4">Cofactor biosynthesis; coenzyme A biosynthesis; CoA from (R)-pantothenate: step 3/5.</text>
</comment>
<keyword evidence="3" id="KW-0511">Multifunctional enzyme</keyword>
<dbReference type="UniPathway" id="UPA00241">
    <property type="reaction ID" value="UER00353"/>
</dbReference>
<dbReference type="Proteomes" id="UP000551878">
    <property type="component" value="Unassembled WGS sequence"/>
</dbReference>
<feature type="binding site" evidence="3">
    <location>
        <position position="342"/>
    </location>
    <ligand>
        <name>CTP</name>
        <dbReference type="ChEBI" id="CHEBI:37563"/>
    </ligand>
</feature>
<feature type="region of interest" description="Phosphopantothenate--cysteine ligase" evidence="3">
    <location>
        <begin position="192"/>
        <end position="403"/>
    </location>
</feature>
<keyword evidence="1 3" id="KW-0210">Decarboxylase</keyword>
<feature type="region of interest" description="Phosphopantothenoylcysteine decarboxylase" evidence="3">
    <location>
        <begin position="1"/>
        <end position="191"/>
    </location>
</feature>
<dbReference type="HAMAP" id="MF_02225">
    <property type="entry name" value="CoaBC"/>
    <property type="match status" value="1"/>
</dbReference>
<feature type="active site" description="Proton donor" evidence="3">
    <location>
        <position position="157"/>
    </location>
</feature>
<organism evidence="7 8">
    <name type="scientific">Texcoconibacillus texcoconensis</name>
    <dbReference type="NCBI Taxonomy" id="1095777"/>
    <lineage>
        <taxon>Bacteria</taxon>
        <taxon>Bacillati</taxon>
        <taxon>Bacillota</taxon>
        <taxon>Bacilli</taxon>
        <taxon>Bacillales</taxon>
        <taxon>Bacillaceae</taxon>
        <taxon>Texcoconibacillus</taxon>
    </lineage>
</organism>
<dbReference type="PANTHER" id="PTHR14359">
    <property type="entry name" value="HOMO-OLIGOMERIC FLAVIN CONTAINING CYS DECARBOXYLASE FAMILY"/>
    <property type="match status" value="1"/>
</dbReference>
<dbReference type="InterPro" id="IPR036551">
    <property type="entry name" value="Flavin_trans-like"/>
</dbReference>
<dbReference type="GO" id="GO:0015941">
    <property type="term" value="P:pantothenate catabolic process"/>
    <property type="evidence" value="ECO:0007669"/>
    <property type="project" value="InterPro"/>
</dbReference>
<dbReference type="GO" id="GO:0004632">
    <property type="term" value="F:phosphopantothenate--cysteine ligase activity"/>
    <property type="evidence" value="ECO:0007669"/>
    <property type="project" value="UniProtKB-UniRule"/>
</dbReference>
<comment type="cofactor">
    <cofactor evidence="3">
        <name>Mg(2+)</name>
        <dbReference type="ChEBI" id="CHEBI:18420"/>
    </cofactor>
</comment>
<dbReference type="GO" id="GO:0046872">
    <property type="term" value="F:metal ion binding"/>
    <property type="evidence" value="ECO:0007669"/>
    <property type="project" value="UniProtKB-KW"/>
</dbReference>
<dbReference type="SUPFAM" id="SSF102645">
    <property type="entry name" value="CoaB-like"/>
    <property type="match status" value="1"/>
</dbReference>
<evidence type="ECO:0000256" key="4">
    <source>
        <dbReference type="RuleBase" id="RU364078"/>
    </source>
</evidence>
<dbReference type="InterPro" id="IPR007085">
    <property type="entry name" value="DNA/pantothenate-metab_flavo_C"/>
</dbReference>
<keyword evidence="3 4" id="KW-0285">Flavoprotein</keyword>
<dbReference type="Pfam" id="PF02441">
    <property type="entry name" value="Flavoprotein"/>
    <property type="match status" value="1"/>
</dbReference>
<name>A0A840QL91_9BACI</name>
<sequence length="403" mass="44178">MLENKNVLLCVTGGIAAYKAAALTSKLIQKKANVKVLMTESAQQFVTPLTFQSLARDRVYVDTFREEDPSVISHIDVADWADVAIVAPATANVIGKLANGIADDMVTTTLLATRAEAFIAPAMNVHMYEHPAVKRNMDTLQQDGYRFIEPGEGFLACGYEGKGRMSEPEEIVEHLSNHFLCVENPVWQNKKVLITAGPTHEHADPVRVLTNPSTGKMGYAIAREAARRGAQVTLVSGPTQLPDPSGVNVIRVTSANDMYEQVLKHYESSNVVIKAAAVSDFRPKNVQEQKVKKEQGSETIQLERTSDILAELGKQKNGQFLVGFAAESTDVLAYAREKLQRKNLDLIVANDVSKSNRGFAADMNEVTLIGPKQFEKNISLAHKEKVAESLLDQVAHLQWGGVK</sequence>
<comment type="catalytic activity">
    <reaction evidence="3 4">
        <text>(R)-4'-phosphopantothenate + L-cysteine + CTP = N-[(R)-4-phosphopantothenoyl]-L-cysteine + CMP + diphosphate + H(+)</text>
        <dbReference type="Rhea" id="RHEA:19397"/>
        <dbReference type="ChEBI" id="CHEBI:10986"/>
        <dbReference type="ChEBI" id="CHEBI:15378"/>
        <dbReference type="ChEBI" id="CHEBI:33019"/>
        <dbReference type="ChEBI" id="CHEBI:35235"/>
        <dbReference type="ChEBI" id="CHEBI:37563"/>
        <dbReference type="ChEBI" id="CHEBI:59458"/>
        <dbReference type="ChEBI" id="CHEBI:60377"/>
        <dbReference type="EC" id="6.3.2.5"/>
    </reaction>
</comment>
<dbReference type="RefSeq" id="WP_184662607.1">
    <property type="nucleotide sequence ID" value="NZ_JACHHB010000001.1"/>
</dbReference>
<evidence type="ECO:0000313" key="7">
    <source>
        <dbReference type="EMBL" id="MBB5172133.1"/>
    </source>
</evidence>
<reference evidence="7 8" key="1">
    <citation type="submission" date="2020-08" db="EMBL/GenBank/DDBJ databases">
        <title>Genomic Encyclopedia of Type Strains, Phase IV (KMG-IV): sequencing the most valuable type-strain genomes for metagenomic binning, comparative biology and taxonomic classification.</title>
        <authorList>
            <person name="Goeker M."/>
        </authorList>
    </citation>
    <scope>NUCLEOTIDE SEQUENCE [LARGE SCALE GENOMIC DNA]</scope>
    <source>
        <strain evidence="7 8">DSM 24696</strain>
    </source>
</reference>
<dbReference type="NCBIfam" id="TIGR00521">
    <property type="entry name" value="coaBC_dfp"/>
    <property type="match status" value="1"/>
</dbReference>
<dbReference type="EMBL" id="JACHHB010000001">
    <property type="protein sequence ID" value="MBB5172133.1"/>
    <property type="molecule type" value="Genomic_DNA"/>
</dbReference>
<feature type="binding site" evidence="3">
    <location>
        <position position="290"/>
    </location>
    <ligand>
        <name>CTP</name>
        <dbReference type="ChEBI" id="CHEBI:37563"/>
    </ligand>
</feature>
<evidence type="ECO:0000256" key="3">
    <source>
        <dbReference type="HAMAP-Rule" id="MF_02225"/>
    </source>
</evidence>
<keyword evidence="3" id="KW-0460">Magnesium</keyword>
<comment type="caution">
    <text evidence="7">The sequence shown here is derived from an EMBL/GenBank/DDBJ whole genome shotgun (WGS) entry which is preliminary data.</text>
</comment>
<comment type="catalytic activity">
    <reaction evidence="3 4">
        <text>N-[(R)-4-phosphopantothenoyl]-L-cysteine + H(+) = (R)-4'-phosphopantetheine + CO2</text>
        <dbReference type="Rhea" id="RHEA:16793"/>
        <dbReference type="ChEBI" id="CHEBI:15378"/>
        <dbReference type="ChEBI" id="CHEBI:16526"/>
        <dbReference type="ChEBI" id="CHEBI:59458"/>
        <dbReference type="ChEBI" id="CHEBI:61723"/>
        <dbReference type="EC" id="4.1.1.36"/>
    </reaction>
</comment>
<keyword evidence="3" id="KW-0479">Metal-binding</keyword>
<dbReference type="EC" id="4.1.1.36" evidence="3"/>
<feature type="binding site" evidence="3">
    <location>
        <position position="280"/>
    </location>
    <ligand>
        <name>CTP</name>
        <dbReference type="ChEBI" id="CHEBI:37563"/>
    </ligand>
</feature>
<dbReference type="GO" id="GO:0004633">
    <property type="term" value="F:phosphopantothenoylcysteine decarboxylase activity"/>
    <property type="evidence" value="ECO:0007669"/>
    <property type="project" value="UniProtKB-UniRule"/>
</dbReference>
<dbReference type="AlphaFoldDB" id="A0A840QL91"/>
<dbReference type="GO" id="GO:0015937">
    <property type="term" value="P:coenzyme A biosynthetic process"/>
    <property type="evidence" value="ECO:0007669"/>
    <property type="project" value="UniProtKB-UniRule"/>
</dbReference>
<dbReference type="EC" id="6.3.2.5" evidence="3"/>
<comment type="similarity">
    <text evidence="3 4">In the N-terminal section; belongs to the HFCD (homo-oligomeric flavin containing Cys decarboxylase) superfamily.</text>
</comment>
<comment type="similarity">
    <text evidence="3 4">In the C-terminal section; belongs to the PPC synthetase family.</text>
</comment>
<dbReference type="InterPro" id="IPR005252">
    <property type="entry name" value="CoaBC"/>
</dbReference>
<evidence type="ECO:0000256" key="1">
    <source>
        <dbReference type="ARBA" id="ARBA00022793"/>
    </source>
</evidence>